<keyword evidence="3" id="KW-0813">Transport</keyword>
<name>A0A937FKP4_9CLOT</name>
<evidence type="ECO:0000313" key="13">
    <source>
        <dbReference type="Proteomes" id="UP000623681"/>
    </source>
</evidence>
<dbReference type="InterPro" id="IPR036249">
    <property type="entry name" value="Thioredoxin-like_sf"/>
</dbReference>
<dbReference type="Proteomes" id="UP000623681">
    <property type="component" value="Unassembled WGS sequence"/>
</dbReference>
<proteinExistence type="inferred from homology"/>
<keyword evidence="13" id="KW-1185">Reference proteome</keyword>
<comment type="similarity">
    <text evidence="1 8">Belongs to the thioredoxin family.</text>
</comment>
<evidence type="ECO:0000256" key="10">
    <source>
        <dbReference type="PIRSR" id="PIRSR000077-4"/>
    </source>
</evidence>
<gene>
    <name evidence="12" type="primary">trxA</name>
    <name evidence="12" type="ORF">JK634_18920</name>
</gene>
<dbReference type="InterPro" id="IPR017937">
    <property type="entry name" value="Thioredoxin_CS"/>
</dbReference>
<organism evidence="12 13">
    <name type="scientific">Clostridium paridis</name>
    <dbReference type="NCBI Taxonomy" id="2803863"/>
    <lineage>
        <taxon>Bacteria</taxon>
        <taxon>Bacillati</taxon>
        <taxon>Bacillota</taxon>
        <taxon>Clostridia</taxon>
        <taxon>Eubacteriales</taxon>
        <taxon>Clostridiaceae</taxon>
        <taxon>Clostridium</taxon>
    </lineage>
</organism>
<evidence type="ECO:0000256" key="4">
    <source>
        <dbReference type="ARBA" id="ARBA00022982"/>
    </source>
</evidence>
<feature type="active site" description="Nucleophile" evidence="9">
    <location>
        <position position="29"/>
    </location>
</feature>
<dbReference type="CDD" id="cd02947">
    <property type="entry name" value="TRX_family"/>
    <property type="match status" value="1"/>
</dbReference>
<dbReference type="InterPro" id="IPR005746">
    <property type="entry name" value="Thioredoxin"/>
</dbReference>
<reference evidence="12" key="1">
    <citation type="submission" date="2021-01" db="EMBL/GenBank/DDBJ databases">
        <title>Genome public.</title>
        <authorList>
            <person name="Liu C."/>
            <person name="Sun Q."/>
        </authorList>
    </citation>
    <scope>NUCLEOTIDE SEQUENCE</scope>
    <source>
        <strain evidence="12">YIM B02565</strain>
    </source>
</reference>
<dbReference type="PANTHER" id="PTHR45663:SF11">
    <property type="entry name" value="GEO12009P1"/>
    <property type="match status" value="1"/>
</dbReference>
<dbReference type="Pfam" id="PF00085">
    <property type="entry name" value="Thioredoxin"/>
    <property type="match status" value="1"/>
</dbReference>
<comment type="caution">
    <text evidence="12">The sequence shown here is derived from an EMBL/GenBank/DDBJ whole genome shotgun (WGS) entry which is preliminary data.</text>
</comment>
<dbReference type="Gene3D" id="3.40.30.10">
    <property type="entry name" value="Glutaredoxin"/>
    <property type="match status" value="1"/>
</dbReference>
<feature type="domain" description="Thioredoxin" evidence="11">
    <location>
        <begin position="1"/>
        <end position="103"/>
    </location>
</feature>
<dbReference type="PROSITE" id="PS00194">
    <property type="entry name" value="THIOREDOXIN_1"/>
    <property type="match status" value="1"/>
</dbReference>
<dbReference type="NCBIfam" id="TIGR01068">
    <property type="entry name" value="thioredoxin"/>
    <property type="match status" value="1"/>
</dbReference>
<evidence type="ECO:0000256" key="6">
    <source>
        <dbReference type="ARBA" id="ARBA00023284"/>
    </source>
</evidence>
<dbReference type="AlphaFoldDB" id="A0A937FKP4"/>
<feature type="site" description="Deprotonates C-terminal active site Cys" evidence="9">
    <location>
        <position position="23"/>
    </location>
</feature>
<evidence type="ECO:0000259" key="11">
    <source>
        <dbReference type="PROSITE" id="PS51352"/>
    </source>
</evidence>
<evidence type="ECO:0000256" key="1">
    <source>
        <dbReference type="ARBA" id="ARBA00008987"/>
    </source>
</evidence>
<sequence length="103" mass="11715">MIHLEEKDFDNEVRNYDGVVLIDFWATWCAPCKMIAPIVEALSKEITEVKFAKVDVDKNPAIANEFKIASIPTLKIFKAGEVVDTLVGFRPKEEIEALIRKHL</sequence>
<evidence type="ECO:0000256" key="8">
    <source>
        <dbReference type="PIRNR" id="PIRNR000077"/>
    </source>
</evidence>
<evidence type="ECO:0000256" key="5">
    <source>
        <dbReference type="ARBA" id="ARBA00023157"/>
    </source>
</evidence>
<dbReference type="PROSITE" id="PS51352">
    <property type="entry name" value="THIOREDOXIN_2"/>
    <property type="match status" value="1"/>
</dbReference>
<dbReference type="GO" id="GO:0005829">
    <property type="term" value="C:cytosol"/>
    <property type="evidence" value="ECO:0007669"/>
    <property type="project" value="TreeGrafter"/>
</dbReference>
<evidence type="ECO:0000256" key="3">
    <source>
        <dbReference type="ARBA" id="ARBA00022448"/>
    </source>
</evidence>
<evidence type="ECO:0000256" key="9">
    <source>
        <dbReference type="PIRSR" id="PIRSR000077-1"/>
    </source>
</evidence>
<dbReference type="FunFam" id="3.40.30.10:FF:000001">
    <property type="entry name" value="Thioredoxin"/>
    <property type="match status" value="1"/>
</dbReference>
<dbReference type="PIRSF" id="PIRSF000077">
    <property type="entry name" value="Thioredoxin"/>
    <property type="match status" value="1"/>
</dbReference>
<dbReference type="EMBL" id="JAESWA010000028">
    <property type="protein sequence ID" value="MBL4933861.1"/>
    <property type="molecule type" value="Genomic_DNA"/>
</dbReference>
<accession>A0A937FKP4</accession>
<feature type="disulfide bond" description="Redox-active" evidence="10">
    <location>
        <begin position="29"/>
        <end position="32"/>
    </location>
</feature>
<feature type="site" description="Contributes to redox potential value" evidence="9">
    <location>
        <position position="31"/>
    </location>
</feature>
<dbReference type="PRINTS" id="PR00421">
    <property type="entry name" value="THIOREDOXIN"/>
</dbReference>
<evidence type="ECO:0000256" key="2">
    <source>
        <dbReference type="ARBA" id="ARBA00020570"/>
    </source>
</evidence>
<dbReference type="SUPFAM" id="SSF52833">
    <property type="entry name" value="Thioredoxin-like"/>
    <property type="match status" value="1"/>
</dbReference>
<dbReference type="InterPro" id="IPR013766">
    <property type="entry name" value="Thioredoxin_domain"/>
</dbReference>
<evidence type="ECO:0000256" key="7">
    <source>
        <dbReference type="NCBIfam" id="TIGR01068"/>
    </source>
</evidence>
<dbReference type="PANTHER" id="PTHR45663">
    <property type="entry name" value="GEO12009P1"/>
    <property type="match status" value="1"/>
</dbReference>
<keyword evidence="5 10" id="KW-1015">Disulfide bond</keyword>
<feature type="active site" description="Nucleophile" evidence="9">
    <location>
        <position position="32"/>
    </location>
</feature>
<protein>
    <recommendedName>
        <fullName evidence="2 7">Thioredoxin</fullName>
    </recommendedName>
</protein>
<keyword evidence="4" id="KW-0249">Electron transport</keyword>
<dbReference type="GO" id="GO:0045454">
    <property type="term" value="P:cell redox homeostasis"/>
    <property type="evidence" value="ECO:0007669"/>
    <property type="project" value="TreeGrafter"/>
</dbReference>
<keyword evidence="6 10" id="KW-0676">Redox-active center</keyword>
<dbReference type="RefSeq" id="WP_202769324.1">
    <property type="nucleotide sequence ID" value="NZ_JAESWA010000028.1"/>
</dbReference>
<dbReference type="GO" id="GO:0015035">
    <property type="term" value="F:protein-disulfide reductase activity"/>
    <property type="evidence" value="ECO:0007669"/>
    <property type="project" value="UniProtKB-UniRule"/>
</dbReference>
<evidence type="ECO:0000313" key="12">
    <source>
        <dbReference type="EMBL" id="MBL4933861.1"/>
    </source>
</evidence>
<feature type="site" description="Contributes to redox potential value" evidence="9">
    <location>
        <position position="30"/>
    </location>
</feature>